<evidence type="ECO:0000313" key="3">
    <source>
        <dbReference type="EMBL" id="KAA0152595.1"/>
    </source>
</evidence>
<feature type="transmembrane region" description="Helical" evidence="2">
    <location>
        <begin position="190"/>
        <end position="212"/>
    </location>
</feature>
<organism evidence="3 4">
    <name type="scientific">Cafeteria roenbergensis</name>
    <name type="common">Marine flagellate</name>
    <dbReference type="NCBI Taxonomy" id="33653"/>
    <lineage>
        <taxon>Eukaryota</taxon>
        <taxon>Sar</taxon>
        <taxon>Stramenopiles</taxon>
        <taxon>Bigyra</taxon>
        <taxon>Opalozoa</taxon>
        <taxon>Bicosoecida</taxon>
        <taxon>Cafeteriaceae</taxon>
        <taxon>Cafeteria</taxon>
    </lineage>
</organism>
<keyword evidence="2" id="KW-0812">Transmembrane</keyword>
<protein>
    <recommendedName>
        <fullName evidence="5">Transmembrane protein</fullName>
    </recommendedName>
</protein>
<feature type="region of interest" description="Disordered" evidence="1">
    <location>
        <begin position="44"/>
        <end position="84"/>
    </location>
</feature>
<evidence type="ECO:0000256" key="1">
    <source>
        <dbReference type="SAM" id="MobiDB-lite"/>
    </source>
</evidence>
<feature type="region of interest" description="Disordered" evidence="1">
    <location>
        <begin position="272"/>
        <end position="291"/>
    </location>
</feature>
<keyword evidence="4" id="KW-1185">Reference proteome</keyword>
<reference evidence="3 4" key="1">
    <citation type="submission" date="2019-07" db="EMBL/GenBank/DDBJ databases">
        <title>Genomes of Cafeteria roenbergensis.</title>
        <authorList>
            <person name="Fischer M.G."/>
            <person name="Hackl T."/>
            <person name="Roman M."/>
        </authorList>
    </citation>
    <scope>NUCLEOTIDE SEQUENCE [LARGE SCALE GENOMIC DNA]</scope>
    <source>
        <strain evidence="3 4">BVI</strain>
    </source>
</reference>
<feature type="compositionally biased region" description="Low complexity" evidence="1">
    <location>
        <begin position="15"/>
        <end position="32"/>
    </location>
</feature>
<gene>
    <name evidence="3" type="ORF">FNF29_03822</name>
</gene>
<accession>A0A5A8CHS2</accession>
<comment type="caution">
    <text evidence="3">The sequence shown here is derived from an EMBL/GenBank/DDBJ whole genome shotgun (WGS) entry which is preliminary data.</text>
</comment>
<feature type="transmembrane region" description="Helical" evidence="2">
    <location>
        <begin position="134"/>
        <end position="155"/>
    </location>
</feature>
<evidence type="ECO:0000256" key="2">
    <source>
        <dbReference type="SAM" id="Phobius"/>
    </source>
</evidence>
<feature type="region of interest" description="Disordered" evidence="1">
    <location>
        <begin position="1"/>
        <end position="32"/>
    </location>
</feature>
<evidence type="ECO:0000313" key="4">
    <source>
        <dbReference type="Proteomes" id="UP000323011"/>
    </source>
</evidence>
<dbReference type="EMBL" id="VLTN01000020">
    <property type="protein sequence ID" value="KAA0152595.1"/>
    <property type="molecule type" value="Genomic_DNA"/>
</dbReference>
<keyword evidence="2" id="KW-1133">Transmembrane helix</keyword>
<sequence length="291" mass="28788">MASDAPAELLGASDSVSGSTAARSRAAAARGALEGAVEADALPGHGVAASASEGHDALNQDSHSPDNAPSGHPAAPDAPEKSKALAGELSAAWTNGAAAVGGALALGGAPAAIAAALQAGNGICGPNLFAQSELLFGCALAGSVALVVYASLWASTRCLVVEEAMLAAIGEDAEPAGRALSCRKHALSSFGIVVCGGVGALGAVVLLVLHPLLWKCDLAVVVPMAVASAAGIAVAVWTAFTLIGERVLKQEAAEREAMGLAAERQRLLKPTWSSRGRPDLTAGLAVEESQP</sequence>
<feature type="transmembrane region" description="Helical" evidence="2">
    <location>
        <begin position="218"/>
        <end position="240"/>
    </location>
</feature>
<dbReference type="AlphaFoldDB" id="A0A5A8CHS2"/>
<keyword evidence="2" id="KW-0472">Membrane</keyword>
<dbReference type="Proteomes" id="UP000323011">
    <property type="component" value="Unassembled WGS sequence"/>
</dbReference>
<proteinExistence type="predicted"/>
<evidence type="ECO:0008006" key="5">
    <source>
        <dbReference type="Google" id="ProtNLM"/>
    </source>
</evidence>
<name>A0A5A8CHS2_CAFRO</name>